<gene>
    <name evidence="1" type="ORF">J2W88_000649</name>
    <name evidence="2" type="ORF">J2W93_000650</name>
</gene>
<protein>
    <submittedName>
        <fullName evidence="1">Uncharacterized protein</fullName>
    </submittedName>
</protein>
<name>A0AAJ2EZ83_ACIDE</name>
<accession>A0AAJ2EZ83</accession>
<evidence type="ECO:0000313" key="1">
    <source>
        <dbReference type="EMBL" id="MDR6765391.1"/>
    </source>
</evidence>
<comment type="caution">
    <text evidence="1">The sequence shown here is derived from an EMBL/GenBank/DDBJ whole genome shotgun (WGS) entry which is preliminary data.</text>
</comment>
<proteinExistence type="predicted"/>
<sequence length="120" mass="12916">MNATATHTTRWAQYLAQAQALTPPASTGPARGPALTAAEAARVQRHRDQLMAALRSQDRLALHCAKQQVLDAAFCPRRPEADLDPGGSVTGAADSPALRRALRDLAWRTAALLLPRRPEC</sequence>
<dbReference type="Proteomes" id="UP001253458">
    <property type="component" value="Unassembled WGS sequence"/>
</dbReference>
<reference evidence="1 3" key="1">
    <citation type="submission" date="2023-07" db="EMBL/GenBank/DDBJ databases">
        <title>Sorghum-associated microbial communities from plants grown in Nebraska, USA.</title>
        <authorList>
            <person name="Schachtman D."/>
        </authorList>
    </citation>
    <scope>NUCLEOTIDE SEQUENCE</scope>
    <source>
        <strain evidence="2 3">BE105</strain>
        <strain evidence="1">BE69</strain>
    </source>
</reference>
<dbReference type="EMBL" id="JAVDTS010000001">
    <property type="protein sequence ID" value="MDR6835829.1"/>
    <property type="molecule type" value="Genomic_DNA"/>
</dbReference>
<dbReference type="Proteomes" id="UP001249076">
    <property type="component" value="Unassembled WGS sequence"/>
</dbReference>
<organism evidence="1 4">
    <name type="scientific">Acidovorax delafieldii</name>
    <name type="common">Pseudomonas delafieldii</name>
    <dbReference type="NCBI Taxonomy" id="47920"/>
    <lineage>
        <taxon>Bacteria</taxon>
        <taxon>Pseudomonadati</taxon>
        <taxon>Pseudomonadota</taxon>
        <taxon>Betaproteobacteria</taxon>
        <taxon>Burkholderiales</taxon>
        <taxon>Comamonadaceae</taxon>
        <taxon>Acidovorax</taxon>
    </lineage>
</organism>
<dbReference type="EMBL" id="JAVDTL010000001">
    <property type="protein sequence ID" value="MDR6765391.1"/>
    <property type="molecule type" value="Genomic_DNA"/>
</dbReference>
<evidence type="ECO:0000313" key="4">
    <source>
        <dbReference type="Proteomes" id="UP001253458"/>
    </source>
</evidence>
<evidence type="ECO:0000313" key="3">
    <source>
        <dbReference type="Proteomes" id="UP001249076"/>
    </source>
</evidence>
<dbReference type="AlphaFoldDB" id="A0AAJ2EZ83"/>
<keyword evidence="3" id="KW-1185">Reference proteome</keyword>
<evidence type="ECO:0000313" key="2">
    <source>
        <dbReference type="EMBL" id="MDR6835829.1"/>
    </source>
</evidence>
<dbReference type="RefSeq" id="WP_310046035.1">
    <property type="nucleotide sequence ID" value="NZ_JAVDTL010000001.1"/>
</dbReference>